<dbReference type="EMBL" id="JAHLQT010022272">
    <property type="protein sequence ID" value="KAG7166636.1"/>
    <property type="molecule type" value="Genomic_DNA"/>
</dbReference>
<keyword evidence="7" id="KW-1185">Reference proteome</keyword>
<gene>
    <name evidence="6" type="primary">Map4k3-L2</name>
    <name evidence="6" type="ORF">Hamer_G013660</name>
</gene>
<dbReference type="Gene3D" id="1.10.510.10">
    <property type="entry name" value="Transferase(Phosphotransferase) domain 1"/>
    <property type="match status" value="1"/>
</dbReference>
<dbReference type="InterPro" id="IPR050629">
    <property type="entry name" value="STE20/SPS1-PAK"/>
</dbReference>
<evidence type="ECO:0000256" key="2">
    <source>
        <dbReference type="ARBA" id="ARBA00022741"/>
    </source>
</evidence>
<evidence type="ECO:0000259" key="5">
    <source>
        <dbReference type="PROSITE" id="PS50011"/>
    </source>
</evidence>
<comment type="similarity">
    <text evidence="1">Belongs to the protein kinase superfamily. STE Ser/Thr protein kinase family. STE20 subfamily.</text>
</comment>
<feature type="domain" description="Protein kinase" evidence="5">
    <location>
        <begin position="1"/>
        <end position="98"/>
    </location>
</feature>
<dbReference type="AlphaFoldDB" id="A0A8J5JZQ6"/>
<dbReference type="PROSITE" id="PS50011">
    <property type="entry name" value="PROTEIN_KINASE_DOM"/>
    <property type="match status" value="1"/>
</dbReference>
<keyword evidence="2" id="KW-0547">Nucleotide-binding</keyword>
<proteinExistence type="inferred from homology"/>
<dbReference type="SUPFAM" id="SSF56112">
    <property type="entry name" value="Protein kinase-like (PK-like)"/>
    <property type="match status" value="1"/>
</dbReference>
<evidence type="ECO:0000256" key="4">
    <source>
        <dbReference type="SAM" id="MobiDB-lite"/>
    </source>
</evidence>
<dbReference type="PANTHER" id="PTHR48012:SF18">
    <property type="entry name" value="HAPPYHOUR, ISOFORM A"/>
    <property type="match status" value="1"/>
</dbReference>
<accession>A0A8J5JZQ6</accession>
<feature type="non-terminal residue" evidence="6">
    <location>
        <position position="476"/>
    </location>
</feature>
<dbReference type="GO" id="GO:0008349">
    <property type="term" value="F:MAP kinase kinase kinase kinase activity"/>
    <property type="evidence" value="ECO:0007669"/>
    <property type="project" value="TreeGrafter"/>
</dbReference>
<keyword evidence="3" id="KW-0067">ATP-binding</keyword>
<feature type="non-terminal residue" evidence="6">
    <location>
        <position position="1"/>
    </location>
</feature>
<dbReference type="PANTHER" id="PTHR48012">
    <property type="entry name" value="STERILE20-LIKE KINASE, ISOFORM B-RELATED"/>
    <property type="match status" value="1"/>
</dbReference>
<dbReference type="InterPro" id="IPR011009">
    <property type="entry name" value="Kinase-like_dom_sf"/>
</dbReference>
<protein>
    <submittedName>
        <fullName evidence="6">Mitogen-activated protein kinase kinase kinase kinase 3-like 2</fullName>
    </submittedName>
</protein>
<name>A0A8J5JZQ6_HOMAM</name>
<reference evidence="6" key="1">
    <citation type="journal article" date="2021" name="Sci. Adv.">
        <title>The American lobster genome reveals insights on longevity, neural, and immune adaptations.</title>
        <authorList>
            <person name="Polinski J.M."/>
            <person name="Zimin A.V."/>
            <person name="Clark K.F."/>
            <person name="Kohn A.B."/>
            <person name="Sadowski N."/>
            <person name="Timp W."/>
            <person name="Ptitsyn A."/>
            <person name="Khanna P."/>
            <person name="Romanova D.Y."/>
            <person name="Williams P."/>
            <person name="Greenwood S.J."/>
            <person name="Moroz L.L."/>
            <person name="Walt D.R."/>
            <person name="Bodnar A.G."/>
        </authorList>
    </citation>
    <scope>NUCLEOTIDE SEQUENCE</scope>
    <source>
        <strain evidence="6">GMGI-L3</strain>
    </source>
</reference>
<keyword evidence="6" id="KW-0808">Transferase</keyword>
<dbReference type="InterPro" id="IPR000719">
    <property type="entry name" value="Prot_kinase_dom"/>
</dbReference>
<evidence type="ECO:0000313" key="7">
    <source>
        <dbReference type="Proteomes" id="UP000747542"/>
    </source>
</evidence>
<dbReference type="GO" id="GO:0005524">
    <property type="term" value="F:ATP binding"/>
    <property type="evidence" value="ECO:0007669"/>
    <property type="project" value="UniProtKB-KW"/>
</dbReference>
<keyword evidence="6" id="KW-0418">Kinase</keyword>
<feature type="compositionally biased region" description="Basic residues" evidence="4">
    <location>
        <begin position="410"/>
        <end position="425"/>
    </location>
</feature>
<dbReference type="Proteomes" id="UP000747542">
    <property type="component" value="Unassembled WGS sequence"/>
</dbReference>
<comment type="caution">
    <text evidence="6">The sequence shown here is derived from an EMBL/GenBank/DDBJ whole genome shotgun (WGS) entry which is preliminary data.</text>
</comment>
<evidence type="ECO:0000256" key="3">
    <source>
        <dbReference type="ARBA" id="ARBA00022840"/>
    </source>
</evidence>
<evidence type="ECO:0000313" key="6">
    <source>
        <dbReference type="EMBL" id="KAG7166636.1"/>
    </source>
</evidence>
<sequence length="476" mass="53766">CPIVFQVAAVERKGGYNQLCDIWAVGITAIELAELQPPMFDLHPMRALFLMSKSGFKPPTLKDKSKWTQNFHHFVKLALTKNPKRRPTADKLLLHPFVAADLPRWLAVELLQKAHNPQHSFPPELEIDEEGAVTNVPQRITSRTPTRPKQRTKSELHMESVNFEPPLVTELNAEPPPARYPVAGQPWDSAMEEGEVSLDNHDVAESWMENDPDSEVKTNLTWTQSLPSARRGRGGLRDIAANGPNENGGYLRLGADSSDRDYANLPPLNLSHHADTTYINSSNYIPGSPRNSDSKRADRVVEIGHGNLHTSYSHDYFLNNHYSQREQDNEYSYLDGNNGYSVPDPDNNDYMTTSFILKNDEVPYHDPTCTVADCQRPSCLIPDYSEDTTIPYRSLTSHDQSDQETERPTRSRSRSRHHKRHRHRSKSDMGSLNAPQQAPPSFRDAQEAPPTTEGVPDTLRREKRPLSGSDVLRMSP</sequence>
<evidence type="ECO:0000256" key="1">
    <source>
        <dbReference type="ARBA" id="ARBA00008874"/>
    </source>
</evidence>
<feature type="compositionally biased region" description="Basic and acidic residues" evidence="4">
    <location>
        <begin position="399"/>
        <end position="409"/>
    </location>
</feature>
<dbReference type="GO" id="GO:0005737">
    <property type="term" value="C:cytoplasm"/>
    <property type="evidence" value="ECO:0007669"/>
    <property type="project" value="TreeGrafter"/>
</dbReference>
<feature type="region of interest" description="Disordered" evidence="4">
    <location>
        <begin position="393"/>
        <end position="476"/>
    </location>
</feature>
<organism evidence="6 7">
    <name type="scientific">Homarus americanus</name>
    <name type="common">American lobster</name>
    <dbReference type="NCBI Taxonomy" id="6706"/>
    <lineage>
        <taxon>Eukaryota</taxon>
        <taxon>Metazoa</taxon>
        <taxon>Ecdysozoa</taxon>
        <taxon>Arthropoda</taxon>
        <taxon>Crustacea</taxon>
        <taxon>Multicrustacea</taxon>
        <taxon>Malacostraca</taxon>
        <taxon>Eumalacostraca</taxon>
        <taxon>Eucarida</taxon>
        <taxon>Decapoda</taxon>
        <taxon>Pleocyemata</taxon>
        <taxon>Astacidea</taxon>
        <taxon>Nephropoidea</taxon>
        <taxon>Nephropidae</taxon>
        <taxon>Homarus</taxon>
    </lineage>
</organism>